<evidence type="ECO:0000256" key="5">
    <source>
        <dbReference type="ARBA" id="ARBA00022989"/>
    </source>
</evidence>
<dbReference type="GO" id="GO:0005886">
    <property type="term" value="C:plasma membrane"/>
    <property type="evidence" value="ECO:0007669"/>
    <property type="project" value="UniProtKB-SubCell"/>
</dbReference>
<evidence type="ECO:0000313" key="9">
    <source>
        <dbReference type="EMBL" id="AOO80243.1"/>
    </source>
</evidence>
<dbReference type="GO" id="GO:0055085">
    <property type="term" value="P:transmembrane transport"/>
    <property type="evidence" value="ECO:0007669"/>
    <property type="project" value="InterPro"/>
</dbReference>
<keyword evidence="6 7" id="KW-0472">Membrane</keyword>
<feature type="transmembrane region" description="Helical" evidence="7">
    <location>
        <begin position="285"/>
        <end position="304"/>
    </location>
</feature>
<keyword evidence="10" id="KW-1185">Reference proteome</keyword>
<gene>
    <name evidence="9" type="ORF">BHK69_06965</name>
</gene>
<name>A0A1D7TYP8_9HYPH</name>
<feature type="transmembrane region" description="Helical" evidence="7">
    <location>
        <begin position="12"/>
        <end position="31"/>
    </location>
</feature>
<feature type="transmembrane region" description="Helical" evidence="7">
    <location>
        <begin position="180"/>
        <end position="201"/>
    </location>
</feature>
<keyword evidence="5 7" id="KW-1133">Transmembrane helix</keyword>
<dbReference type="Proteomes" id="UP000094969">
    <property type="component" value="Chromosome"/>
</dbReference>
<feature type="transmembrane region" description="Helical" evidence="7">
    <location>
        <begin position="138"/>
        <end position="160"/>
    </location>
</feature>
<dbReference type="InterPro" id="IPR045621">
    <property type="entry name" value="BPD_transp_1_N"/>
</dbReference>
<feature type="transmembrane region" description="Helical" evidence="7">
    <location>
        <begin position="105"/>
        <end position="126"/>
    </location>
</feature>
<dbReference type="EMBL" id="CP017147">
    <property type="protein sequence ID" value="AOO80243.1"/>
    <property type="molecule type" value="Genomic_DNA"/>
</dbReference>
<dbReference type="PANTHER" id="PTHR43163:SF6">
    <property type="entry name" value="DIPEPTIDE TRANSPORT SYSTEM PERMEASE PROTEIN DPPB-RELATED"/>
    <property type="match status" value="1"/>
</dbReference>
<organism evidence="9 10">
    <name type="scientific">Bosea vaviloviae</name>
    <dbReference type="NCBI Taxonomy" id="1526658"/>
    <lineage>
        <taxon>Bacteria</taxon>
        <taxon>Pseudomonadati</taxon>
        <taxon>Pseudomonadota</taxon>
        <taxon>Alphaproteobacteria</taxon>
        <taxon>Hyphomicrobiales</taxon>
        <taxon>Boseaceae</taxon>
        <taxon>Bosea</taxon>
    </lineage>
</organism>
<keyword evidence="2 7" id="KW-0813">Transport</keyword>
<dbReference type="PANTHER" id="PTHR43163">
    <property type="entry name" value="DIPEPTIDE TRANSPORT SYSTEM PERMEASE PROTEIN DPPB-RELATED"/>
    <property type="match status" value="1"/>
</dbReference>
<proteinExistence type="inferred from homology"/>
<keyword evidence="4 7" id="KW-0812">Transmembrane</keyword>
<feature type="transmembrane region" description="Helical" evidence="7">
    <location>
        <begin position="239"/>
        <end position="265"/>
    </location>
</feature>
<dbReference type="AlphaFoldDB" id="A0A1D7TYP8"/>
<evidence type="ECO:0000256" key="2">
    <source>
        <dbReference type="ARBA" id="ARBA00022448"/>
    </source>
</evidence>
<dbReference type="OrthoDB" id="9805855at2"/>
<evidence type="ECO:0000256" key="4">
    <source>
        <dbReference type="ARBA" id="ARBA00022692"/>
    </source>
</evidence>
<dbReference type="InterPro" id="IPR000515">
    <property type="entry name" value="MetI-like"/>
</dbReference>
<comment type="subcellular location">
    <subcellularLocation>
        <location evidence="1 7">Cell membrane</location>
        <topology evidence="1 7">Multi-pass membrane protein</topology>
    </subcellularLocation>
</comment>
<dbReference type="CDD" id="cd06261">
    <property type="entry name" value="TM_PBP2"/>
    <property type="match status" value="1"/>
</dbReference>
<evidence type="ECO:0000256" key="3">
    <source>
        <dbReference type="ARBA" id="ARBA00022475"/>
    </source>
</evidence>
<dbReference type="SUPFAM" id="SSF161098">
    <property type="entry name" value="MetI-like"/>
    <property type="match status" value="1"/>
</dbReference>
<evidence type="ECO:0000256" key="1">
    <source>
        <dbReference type="ARBA" id="ARBA00004651"/>
    </source>
</evidence>
<dbReference type="Pfam" id="PF00528">
    <property type="entry name" value="BPD_transp_1"/>
    <property type="match status" value="1"/>
</dbReference>
<dbReference type="PROSITE" id="PS50928">
    <property type="entry name" value="ABC_TM1"/>
    <property type="match status" value="1"/>
</dbReference>
<dbReference type="KEGG" id="bvv:BHK69_06965"/>
<sequence length="318" mass="33912">MSAIWFAHRILIALVLAWIVATIVFMALHMVPGDPAELLLSTGGTSPDPATVAELREKLGLNQPILVQYGSFLAGLLRADLGNSLVDDYPVLSEIALRLPRTLELIFAGTLLAIAIGVPAGVYAALHRGGRFDRIASGVTALLLAIPVFVVGTLLVLLFAQTLRLMPAGGFTPLTQDPVLHLKLLTLPAIAIGKGLAAVLFRMTRASMLDALANDYVRTARAKGLAPGRVLFVHVLRNALNPVVTVLGLQMGTLLGGTVLVEYVFNWPGLSTPLLRAVEARDYPMVVGIVLTISVLFLLINLIVELIHALLDPRVSAP</sequence>
<reference evidence="9 10" key="1">
    <citation type="journal article" date="2015" name="Antonie Van Leeuwenhoek">
        <title>Bosea vaviloviae sp. nov., a new species of slow-growing rhizobia isolated from nodules of the relict species Vavilovia formosa (Stev.) Fed.</title>
        <authorList>
            <person name="Safronova V.I."/>
            <person name="Kuznetsova I.G."/>
            <person name="Sazanova A.L."/>
            <person name="Kimeklis A.K."/>
            <person name="Belimov A.A."/>
            <person name="Andronov E.E."/>
            <person name="Pinaev A.G."/>
            <person name="Chizhevskaya E.P."/>
            <person name="Pukhaev A.R."/>
            <person name="Popov K.P."/>
            <person name="Willems A."/>
            <person name="Tikhonovich I.A."/>
        </authorList>
    </citation>
    <scope>NUCLEOTIDE SEQUENCE [LARGE SCALE GENOMIC DNA]</scope>
    <source>
        <strain evidence="9 10">Vaf18</strain>
    </source>
</reference>
<dbReference type="InterPro" id="IPR035906">
    <property type="entry name" value="MetI-like_sf"/>
</dbReference>
<evidence type="ECO:0000256" key="6">
    <source>
        <dbReference type="ARBA" id="ARBA00023136"/>
    </source>
</evidence>
<protein>
    <submittedName>
        <fullName evidence="9">Glutathione ABC transporter permease GsiC</fullName>
    </submittedName>
</protein>
<evidence type="ECO:0000256" key="7">
    <source>
        <dbReference type="RuleBase" id="RU363032"/>
    </source>
</evidence>
<feature type="domain" description="ABC transmembrane type-1" evidence="8">
    <location>
        <begin position="99"/>
        <end position="308"/>
    </location>
</feature>
<evidence type="ECO:0000259" key="8">
    <source>
        <dbReference type="PROSITE" id="PS50928"/>
    </source>
</evidence>
<dbReference type="Pfam" id="PF19300">
    <property type="entry name" value="BPD_transp_1_N"/>
    <property type="match status" value="1"/>
</dbReference>
<dbReference type="Gene3D" id="1.10.3720.10">
    <property type="entry name" value="MetI-like"/>
    <property type="match status" value="1"/>
</dbReference>
<dbReference type="STRING" id="1526658.BHK69_06965"/>
<evidence type="ECO:0000313" key="10">
    <source>
        <dbReference type="Proteomes" id="UP000094969"/>
    </source>
</evidence>
<dbReference type="RefSeq" id="WP_069689463.1">
    <property type="nucleotide sequence ID" value="NZ_CP017147.1"/>
</dbReference>
<accession>A0A1D7TYP8</accession>
<comment type="similarity">
    <text evidence="7">Belongs to the binding-protein-dependent transport system permease family.</text>
</comment>
<keyword evidence="3" id="KW-1003">Cell membrane</keyword>